<dbReference type="GO" id="GO:0022857">
    <property type="term" value="F:transmembrane transporter activity"/>
    <property type="evidence" value="ECO:0007669"/>
    <property type="project" value="TreeGrafter"/>
</dbReference>
<dbReference type="STRING" id="639283.Snov_1002"/>
<dbReference type="Proteomes" id="UP000006633">
    <property type="component" value="Chromosome"/>
</dbReference>
<evidence type="ECO:0000259" key="4">
    <source>
        <dbReference type="PROSITE" id="PS50893"/>
    </source>
</evidence>
<dbReference type="Gene3D" id="3.40.50.300">
    <property type="entry name" value="P-loop containing nucleotide triphosphate hydrolases"/>
    <property type="match status" value="1"/>
</dbReference>
<dbReference type="GO" id="GO:0005524">
    <property type="term" value="F:ATP binding"/>
    <property type="evidence" value="ECO:0007669"/>
    <property type="project" value="UniProtKB-KW"/>
</dbReference>
<reference evidence="5 6" key="1">
    <citation type="journal article" date="2012" name="Stand. Genomic Sci.">
        <title>Complete genome sequence of the facultatively chemolithoautotrophic and methylotrophic alpha Proteobacterium Starkeya novella type strain (ATCC 8093(T)).</title>
        <authorList>
            <person name="Kappler U."/>
            <person name="Davenport K."/>
            <person name="Beatson S."/>
            <person name="Lucas S."/>
            <person name="Lapidus A."/>
            <person name="Copeland A."/>
            <person name="Berry K.W."/>
            <person name="Glavina Del Rio T."/>
            <person name="Hammon N."/>
            <person name="Dalin E."/>
            <person name="Tice H."/>
            <person name="Pitluck S."/>
            <person name="Richardson P."/>
            <person name="Bruce D."/>
            <person name="Goodwin L.A."/>
            <person name="Han C."/>
            <person name="Tapia R."/>
            <person name="Detter J.C."/>
            <person name="Chang Y.J."/>
            <person name="Jeffries C.D."/>
            <person name="Land M."/>
            <person name="Hauser L."/>
            <person name="Kyrpides N.C."/>
            <person name="Goker M."/>
            <person name="Ivanova N."/>
            <person name="Klenk H.P."/>
            <person name="Woyke T."/>
        </authorList>
    </citation>
    <scope>NUCLEOTIDE SEQUENCE [LARGE SCALE GENOMIC DNA]</scope>
    <source>
        <strain evidence="6">ATCC 8093 / DSM 506 / JCM 20403 / CCM 1077 / IAM 12100 / NBRC 12443 / NCIMB 10456</strain>
    </source>
</reference>
<dbReference type="SMART" id="SM00382">
    <property type="entry name" value="AAA"/>
    <property type="match status" value="1"/>
</dbReference>
<evidence type="ECO:0000256" key="3">
    <source>
        <dbReference type="ARBA" id="ARBA00022840"/>
    </source>
</evidence>
<dbReference type="KEGG" id="sno:Snov_1002"/>
<dbReference type="InterPro" id="IPR003439">
    <property type="entry name" value="ABC_transporter-like_ATP-bd"/>
</dbReference>
<proteinExistence type="inferred from homology"/>
<dbReference type="InterPro" id="IPR003593">
    <property type="entry name" value="AAA+_ATPase"/>
</dbReference>
<keyword evidence="3" id="KW-0067">ATP-binding</keyword>
<keyword evidence="6" id="KW-1185">Reference proteome</keyword>
<dbReference type="Pfam" id="PF00005">
    <property type="entry name" value="ABC_tran"/>
    <property type="match status" value="1"/>
</dbReference>
<name>D7A6V0_ANCN5</name>
<dbReference type="EMBL" id="CP002026">
    <property type="protein sequence ID" value="ADH88324.1"/>
    <property type="molecule type" value="Genomic_DNA"/>
</dbReference>
<comment type="similarity">
    <text evidence="1">Belongs to the ABC transporter superfamily.</text>
</comment>
<dbReference type="GO" id="GO:0016887">
    <property type="term" value="F:ATP hydrolysis activity"/>
    <property type="evidence" value="ECO:0007669"/>
    <property type="project" value="InterPro"/>
</dbReference>
<dbReference type="HOGENOM" id="CLU_000604_1_22_5"/>
<dbReference type="PROSITE" id="PS50893">
    <property type="entry name" value="ABC_TRANSPORTER_2"/>
    <property type="match status" value="1"/>
</dbReference>
<evidence type="ECO:0000313" key="6">
    <source>
        <dbReference type="Proteomes" id="UP000006633"/>
    </source>
</evidence>
<gene>
    <name evidence="5" type="ordered locus">Snov_1002</name>
</gene>
<dbReference type="InterPro" id="IPR015854">
    <property type="entry name" value="ABC_transpr_LolD-like"/>
</dbReference>
<feature type="domain" description="ABC transporter" evidence="4">
    <location>
        <begin position="24"/>
        <end position="261"/>
    </location>
</feature>
<evidence type="ECO:0000256" key="1">
    <source>
        <dbReference type="ARBA" id="ARBA00005417"/>
    </source>
</evidence>
<dbReference type="RefSeq" id="WP_013165829.1">
    <property type="nucleotide sequence ID" value="NC_014217.1"/>
</dbReference>
<dbReference type="PANTHER" id="PTHR24220">
    <property type="entry name" value="IMPORT ATP-BINDING PROTEIN"/>
    <property type="match status" value="1"/>
</dbReference>
<dbReference type="PANTHER" id="PTHR24220:SF659">
    <property type="entry name" value="TRANSPORTER, PUTATIVE-RELATED"/>
    <property type="match status" value="1"/>
</dbReference>
<dbReference type="GO" id="GO:0005886">
    <property type="term" value="C:plasma membrane"/>
    <property type="evidence" value="ECO:0007669"/>
    <property type="project" value="TreeGrafter"/>
</dbReference>
<dbReference type="InterPro" id="IPR017871">
    <property type="entry name" value="ABC_transporter-like_CS"/>
</dbReference>
<dbReference type="PROSITE" id="PS00211">
    <property type="entry name" value="ABC_TRANSPORTER_1"/>
    <property type="match status" value="1"/>
</dbReference>
<dbReference type="InterPro" id="IPR027417">
    <property type="entry name" value="P-loop_NTPase"/>
</dbReference>
<dbReference type="AlphaFoldDB" id="D7A6V0"/>
<accession>D7A6V0</accession>
<protein>
    <submittedName>
        <fullName evidence="5">ABC transporter related protein</fullName>
    </submittedName>
</protein>
<dbReference type="eggNOG" id="COG3638">
    <property type="taxonomic scope" value="Bacteria"/>
</dbReference>
<organism evidence="5 6">
    <name type="scientific">Ancylobacter novellus (strain ATCC 8093 / DSM 506 / JCM 20403 / CCM 1077 / IAM 12100 / NBRC 12443 / NCIMB 10456)</name>
    <name type="common">Starkeya novella</name>
    <dbReference type="NCBI Taxonomy" id="639283"/>
    <lineage>
        <taxon>Bacteria</taxon>
        <taxon>Pseudomonadati</taxon>
        <taxon>Pseudomonadota</taxon>
        <taxon>Alphaproteobacteria</taxon>
        <taxon>Hyphomicrobiales</taxon>
        <taxon>Xanthobacteraceae</taxon>
        <taxon>Ancylobacter</taxon>
    </lineage>
</organism>
<evidence type="ECO:0000313" key="5">
    <source>
        <dbReference type="EMBL" id="ADH88324.1"/>
    </source>
</evidence>
<keyword evidence="2" id="KW-0547">Nucleotide-binding</keyword>
<dbReference type="SUPFAM" id="SSF52540">
    <property type="entry name" value="P-loop containing nucleoside triphosphate hydrolases"/>
    <property type="match status" value="1"/>
</dbReference>
<dbReference type="OrthoDB" id="9802264at2"/>
<evidence type="ECO:0000256" key="2">
    <source>
        <dbReference type="ARBA" id="ARBA00022741"/>
    </source>
</evidence>
<sequence length="266" mass="28120">MTLTLAHGVETPKLAARSTAEGQISVRDLAVRHGSNPVVFSGVSFHIERGETVALIGANGAGKSTLLKCCLGLMAPANGEVRMSGQPIGGLGTGALRRLRGTVGFVAQRHNLVVRLSVLSNVLHGTLAANPGPGAWLHALASSTQRERAMEALERVGLAHLALKRADQLSGGQSQRVAIARALVGGPRFIFADEPAASLDPAAGEEVMQVFMRVARDTRTTLVFTTHNLDHALTYAERVLGLYERRLALDAPAVSLQTGGLRDLYN</sequence>